<dbReference type="AlphaFoldDB" id="A0A4Y2APB1"/>
<sequence length="129" mass="14725">MSIQQELVESAWHNARQDTLEILPLSRISFGNGKFLYMKTSSSTNVYVLLFPSLACGKEKVVSDTPQWTQGLSCLTPVITYHMVLEIYFQNDNIGTKLVPWVYGENRPTSRIMENGVLFTNIPENTKHR</sequence>
<gene>
    <name evidence="1" type="ORF">AVEN_93512_1</name>
</gene>
<organism evidence="1 2">
    <name type="scientific">Araneus ventricosus</name>
    <name type="common">Orbweaver spider</name>
    <name type="synonym">Epeira ventricosa</name>
    <dbReference type="NCBI Taxonomy" id="182803"/>
    <lineage>
        <taxon>Eukaryota</taxon>
        <taxon>Metazoa</taxon>
        <taxon>Ecdysozoa</taxon>
        <taxon>Arthropoda</taxon>
        <taxon>Chelicerata</taxon>
        <taxon>Arachnida</taxon>
        <taxon>Araneae</taxon>
        <taxon>Araneomorphae</taxon>
        <taxon>Entelegynae</taxon>
        <taxon>Araneoidea</taxon>
        <taxon>Araneidae</taxon>
        <taxon>Araneus</taxon>
    </lineage>
</organism>
<reference evidence="1 2" key="1">
    <citation type="journal article" date="2019" name="Sci. Rep.">
        <title>Orb-weaving spider Araneus ventricosus genome elucidates the spidroin gene catalogue.</title>
        <authorList>
            <person name="Kono N."/>
            <person name="Nakamura H."/>
            <person name="Ohtoshi R."/>
            <person name="Moran D.A.P."/>
            <person name="Shinohara A."/>
            <person name="Yoshida Y."/>
            <person name="Fujiwara M."/>
            <person name="Mori M."/>
            <person name="Tomita M."/>
            <person name="Arakawa K."/>
        </authorList>
    </citation>
    <scope>NUCLEOTIDE SEQUENCE [LARGE SCALE GENOMIC DNA]</scope>
</reference>
<comment type="caution">
    <text evidence="1">The sequence shown here is derived from an EMBL/GenBank/DDBJ whole genome shotgun (WGS) entry which is preliminary data.</text>
</comment>
<name>A0A4Y2APB1_ARAVE</name>
<protein>
    <submittedName>
        <fullName evidence="1">Uncharacterized protein</fullName>
    </submittedName>
</protein>
<accession>A0A4Y2APB1</accession>
<proteinExistence type="predicted"/>
<evidence type="ECO:0000313" key="2">
    <source>
        <dbReference type="Proteomes" id="UP000499080"/>
    </source>
</evidence>
<dbReference type="Proteomes" id="UP000499080">
    <property type="component" value="Unassembled WGS sequence"/>
</dbReference>
<evidence type="ECO:0000313" key="1">
    <source>
        <dbReference type="EMBL" id="GBL81741.1"/>
    </source>
</evidence>
<keyword evidence="2" id="KW-1185">Reference proteome</keyword>
<dbReference type="EMBL" id="BGPR01000026">
    <property type="protein sequence ID" value="GBL81741.1"/>
    <property type="molecule type" value="Genomic_DNA"/>
</dbReference>